<name>A0A0D1X8N2_9PEZI</name>
<dbReference type="Gene3D" id="3.40.50.300">
    <property type="entry name" value="P-loop containing nucleotide triphosphate hydrolases"/>
    <property type="match status" value="1"/>
</dbReference>
<dbReference type="InParanoid" id="A0A0D1X8N2"/>
<dbReference type="GeneID" id="27317767"/>
<gene>
    <name evidence="3" type="ORF">PV09_09794</name>
</gene>
<dbReference type="Pfam" id="PF06985">
    <property type="entry name" value="HET"/>
    <property type="match status" value="1"/>
</dbReference>
<dbReference type="PANTHER" id="PTHR10622">
    <property type="entry name" value="HET DOMAIN-CONTAINING PROTEIN"/>
    <property type="match status" value="1"/>
</dbReference>
<evidence type="ECO:0000259" key="2">
    <source>
        <dbReference type="Pfam" id="PF06985"/>
    </source>
</evidence>
<dbReference type="STRING" id="253628.A0A0D1X8N2"/>
<protein>
    <recommendedName>
        <fullName evidence="5">Heterokaryon incompatibility domain-containing protein</fullName>
    </recommendedName>
</protein>
<dbReference type="PANTHER" id="PTHR10622:SF11">
    <property type="entry name" value="HET-DOMAIN-CONTAINING PROTEIN"/>
    <property type="match status" value="1"/>
</dbReference>
<dbReference type="VEuPathDB" id="FungiDB:PV09_09794"/>
<proteinExistence type="predicted"/>
<feature type="domain" description="Heterokaryon incompatibility" evidence="2">
    <location>
        <begin position="25"/>
        <end position="104"/>
    </location>
</feature>
<dbReference type="Pfam" id="PF00931">
    <property type="entry name" value="NB-ARC"/>
    <property type="match status" value="1"/>
</dbReference>
<sequence length="376" mass="43123">MQLLHFDESGRPVLTDFARKTIPHYAILSHRWWGDADKVHYHNILNNTYASKDGFRKLEFCAKQASQDHLQYFWIDTCCFDRYNNLERSNAVNSMFKWYQNAEARFRASKWFTQAWTLQELIAPTSVEFFSSEGLRLGDKNSLLPLLQRETGIPSEVLQADQSSAKLIDFLEKFSVSDRISWARTREATEPEDHAYCLLGILNVQIPLAYGEGKEEALRRLLDEVEQSDTTPSIIPFSRNKRFVGRQSQLKEVENILSTREQTTRIAITGEGGTGKSQLALEIAYSIKEKDKACSVFWIDAGDIDSVYQAYKSIAQKLKLPGWEDEKADVLQLVKRHISKNYAKRWLLIFNNMDGVDLADAGFLTPQPVDLVNILP</sequence>
<dbReference type="HOGENOM" id="CLU_861084_0_0_1"/>
<dbReference type="EMBL" id="KN847714">
    <property type="protein sequence ID" value="KIV98375.1"/>
    <property type="molecule type" value="Genomic_DNA"/>
</dbReference>
<dbReference type="InterPro" id="IPR002182">
    <property type="entry name" value="NB-ARC"/>
</dbReference>
<dbReference type="RefSeq" id="XP_016208245.1">
    <property type="nucleotide sequence ID" value="XM_016363930.1"/>
</dbReference>
<dbReference type="InterPro" id="IPR010730">
    <property type="entry name" value="HET"/>
</dbReference>
<keyword evidence="4" id="KW-1185">Reference proteome</keyword>
<evidence type="ECO:0000259" key="1">
    <source>
        <dbReference type="Pfam" id="PF00931"/>
    </source>
</evidence>
<dbReference type="AlphaFoldDB" id="A0A0D1X8N2"/>
<reference evidence="3 4" key="1">
    <citation type="submission" date="2015-01" db="EMBL/GenBank/DDBJ databases">
        <title>The Genome Sequence of Ochroconis gallopava CBS43764.</title>
        <authorList>
            <consortium name="The Broad Institute Genomics Platform"/>
            <person name="Cuomo C."/>
            <person name="de Hoog S."/>
            <person name="Gorbushina A."/>
            <person name="Stielow B."/>
            <person name="Teixiera M."/>
            <person name="Abouelleil A."/>
            <person name="Chapman S.B."/>
            <person name="Priest M."/>
            <person name="Young S.K."/>
            <person name="Wortman J."/>
            <person name="Nusbaum C."/>
            <person name="Birren B."/>
        </authorList>
    </citation>
    <scope>NUCLEOTIDE SEQUENCE [LARGE SCALE GENOMIC DNA]</scope>
    <source>
        <strain evidence="3 4">CBS 43764</strain>
    </source>
</reference>
<evidence type="ECO:0000313" key="3">
    <source>
        <dbReference type="EMBL" id="KIV98375.1"/>
    </source>
</evidence>
<dbReference type="Proteomes" id="UP000053259">
    <property type="component" value="Unassembled WGS sequence"/>
</dbReference>
<dbReference type="GO" id="GO:0043531">
    <property type="term" value="F:ADP binding"/>
    <property type="evidence" value="ECO:0007669"/>
    <property type="project" value="InterPro"/>
</dbReference>
<evidence type="ECO:0008006" key="5">
    <source>
        <dbReference type="Google" id="ProtNLM"/>
    </source>
</evidence>
<feature type="domain" description="NB-ARC" evidence="1">
    <location>
        <begin position="247"/>
        <end position="350"/>
    </location>
</feature>
<dbReference type="SUPFAM" id="SSF52540">
    <property type="entry name" value="P-loop containing nucleoside triphosphate hydrolases"/>
    <property type="match status" value="1"/>
</dbReference>
<organism evidence="3 4">
    <name type="scientific">Verruconis gallopava</name>
    <dbReference type="NCBI Taxonomy" id="253628"/>
    <lineage>
        <taxon>Eukaryota</taxon>
        <taxon>Fungi</taxon>
        <taxon>Dikarya</taxon>
        <taxon>Ascomycota</taxon>
        <taxon>Pezizomycotina</taxon>
        <taxon>Dothideomycetes</taxon>
        <taxon>Pleosporomycetidae</taxon>
        <taxon>Venturiales</taxon>
        <taxon>Sympoventuriaceae</taxon>
        <taxon>Verruconis</taxon>
    </lineage>
</organism>
<dbReference type="InterPro" id="IPR027417">
    <property type="entry name" value="P-loop_NTPase"/>
</dbReference>
<dbReference type="OrthoDB" id="5986190at2759"/>
<evidence type="ECO:0000313" key="4">
    <source>
        <dbReference type="Proteomes" id="UP000053259"/>
    </source>
</evidence>
<accession>A0A0D1X8N2</accession>